<comment type="caution">
    <text evidence="1">The sequence shown here is derived from an EMBL/GenBank/DDBJ whole genome shotgun (WGS) entry which is preliminary data.</text>
</comment>
<keyword evidence="2" id="KW-1185">Reference proteome</keyword>
<evidence type="ECO:0000313" key="2">
    <source>
        <dbReference type="Proteomes" id="UP001556196"/>
    </source>
</evidence>
<dbReference type="Proteomes" id="UP001556196">
    <property type="component" value="Unassembled WGS sequence"/>
</dbReference>
<protein>
    <recommendedName>
        <fullName evidence="3">DUF1127 domain-containing protein</fullName>
    </recommendedName>
</protein>
<evidence type="ECO:0000313" key="1">
    <source>
        <dbReference type="EMBL" id="MEW9804925.1"/>
    </source>
</evidence>
<accession>A0ABV3QVV7</accession>
<gene>
    <name evidence="1" type="ORF">ABUE31_02855</name>
</gene>
<evidence type="ECO:0008006" key="3">
    <source>
        <dbReference type="Google" id="ProtNLM"/>
    </source>
</evidence>
<name>A0ABV3QVV7_9HYPH</name>
<sequence length="63" mass="7189">MTATANKPGLFRNALKALMEARQLEAERYVNGVLLALDDDTLKSHGYSRAELMRRGSSNRYWM</sequence>
<organism evidence="1 2">
    <name type="scientific">Mesorhizobium marinum</name>
    <dbReference type="NCBI Taxonomy" id="3228790"/>
    <lineage>
        <taxon>Bacteria</taxon>
        <taxon>Pseudomonadati</taxon>
        <taxon>Pseudomonadota</taxon>
        <taxon>Alphaproteobacteria</taxon>
        <taxon>Hyphomicrobiales</taxon>
        <taxon>Phyllobacteriaceae</taxon>
        <taxon>Mesorhizobium</taxon>
    </lineage>
</organism>
<dbReference type="RefSeq" id="WP_367721981.1">
    <property type="nucleotide sequence ID" value="NZ_JBFOCH010000021.1"/>
</dbReference>
<reference evidence="1 2" key="1">
    <citation type="submission" date="2024-06" db="EMBL/GenBank/DDBJ databases">
        <authorList>
            <person name="Tuo L."/>
        </authorList>
    </citation>
    <scope>NUCLEOTIDE SEQUENCE [LARGE SCALE GENOMIC DNA]</scope>
    <source>
        <strain evidence="1 2">ZMM04-5</strain>
    </source>
</reference>
<proteinExistence type="predicted"/>
<dbReference type="EMBL" id="JBFOCI010000001">
    <property type="protein sequence ID" value="MEW9804925.1"/>
    <property type="molecule type" value="Genomic_DNA"/>
</dbReference>